<keyword evidence="1" id="KW-0812">Transmembrane</keyword>
<protein>
    <recommendedName>
        <fullName evidence="2">PDZ domain-containing protein</fullName>
    </recommendedName>
</protein>
<dbReference type="InterPro" id="IPR001478">
    <property type="entry name" value="PDZ"/>
</dbReference>
<evidence type="ECO:0000313" key="4">
    <source>
        <dbReference type="Proteomes" id="UP000252458"/>
    </source>
</evidence>
<name>A0A365R287_9BURK</name>
<evidence type="ECO:0000259" key="2">
    <source>
        <dbReference type="SMART" id="SM00228"/>
    </source>
</evidence>
<feature type="domain" description="PDZ" evidence="2">
    <location>
        <begin position="308"/>
        <end position="389"/>
    </location>
</feature>
<comment type="caution">
    <text evidence="3">The sequence shown here is derived from an EMBL/GenBank/DDBJ whole genome shotgun (WGS) entry which is preliminary data.</text>
</comment>
<dbReference type="SMART" id="SM00228">
    <property type="entry name" value="PDZ"/>
    <property type="match status" value="1"/>
</dbReference>
<accession>A0A365R287</accession>
<sequence length="398" mass="44055">MPRKQKPAFRAGCDDIHSVDRYPAVNIAARIIERVCEWVMRIRITNCPIASKRIRSGILQPAGLKLIRLPENERGIPWRLRATSIQITEQTRGHSEMKRGFVFAAVLATSLLAAQAALAQEKAAPPVYTWLSERFPDYTRYDSPVLTISDSGLSADQGIVDAQLTLVQSPQGVDSVLGLAVAFHTTQKWNFNTVRDYGTYGTHYRQPKIPVVIPTLNGGGYADTPYWNTSADGAKAWPVNGGVFVMLDRLYLKTYEISGTDLVLSLSDYDPVGKVFRIRIPSAYLSRFLTSIPNDRRLVPEELKDRPMGFGVHFVELDEGIQEGMKVPSSAMQILGVLPGTVADRAGLKNYDVLIRFGDRPLKTMADLADAVHATAKGTVVPLTVWRDARAVTLQAQF</sequence>
<evidence type="ECO:0000313" key="3">
    <source>
        <dbReference type="EMBL" id="RBB42821.1"/>
    </source>
</evidence>
<evidence type="ECO:0000256" key="1">
    <source>
        <dbReference type="SAM" id="Phobius"/>
    </source>
</evidence>
<keyword evidence="1" id="KW-0472">Membrane</keyword>
<gene>
    <name evidence="3" type="ORF">DPV79_00430</name>
</gene>
<dbReference type="Proteomes" id="UP000252458">
    <property type="component" value="Unassembled WGS sequence"/>
</dbReference>
<dbReference type="Gene3D" id="2.30.42.10">
    <property type="match status" value="1"/>
</dbReference>
<dbReference type="RefSeq" id="WP_113044467.1">
    <property type="nucleotide sequence ID" value="NZ_QMFZ01000001.1"/>
</dbReference>
<dbReference type="AlphaFoldDB" id="A0A365R287"/>
<dbReference type="InterPro" id="IPR036034">
    <property type="entry name" value="PDZ_sf"/>
</dbReference>
<dbReference type="InterPro" id="IPR041489">
    <property type="entry name" value="PDZ_6"/>
</dbReference>
<organism evidence="3 4">
    <name type="scientific">Burkholderia reimsis</name>
    <dbReference type="NCBI Taxonomy" id="2234132"/>
    <lineage>
        <taxon>Bacteria</taxon>
        <taxon>Pseudomonadati</taxon>
        <taxon>Pseudomonadota</taxon>
        <taxon>Betaproteobacteria</taxon>
        <taxon>Burkholderiales</taxon>
        <taxon>Burkholderiaceae</taxon>
        <taxon>Burkholderia</taxon>
    </lineage>
</organism>
<keyword evidence="1" id="KW-1133">Transmembrane helix</keyword>
<reference evidence="3 4" key="1">
    <citation type="submission" date="2018-06" db="EMBL/GenBank/DDBJ databases">
        <title>Draft genome sequence of Burkholderia reimsis strain BE51 isolated from a French agricultural soil.</title>
        <authorList>
            <person name="Esmaeel Q."/>
        </authorList>
    </citation>
    <scope>NUCLEOTIDE SEQUENCE [LARGE SCALE GENOMIC DNA]</scope>
    <source>
        <strain evidence="3 4">BE51</strain>
    </source>
</reference>
<keyword evidence="4" id="KW-1185">Reference proteome</keyword>
<proteinExistence type="predicted"/>
<dbReference type="EMBL" id="QMFZ01000001">
    <property type="protein sequence ID" value="RBB42821.1"/>
    <property type="molecule type" value="Genomic_DNA"/>
</dbReference>
<dbReference type="SUPFAM" id="SSF50156">
    <property type="entry name" value="PDZ domain-like"/>
    <property type="match status" value="1"/>
</dbReference>
<feature type="transmembrane region" description="Helical" evidence="1">
    <location>
        <begin position="100"/>
        <end position="118"/>
    </location>
</feature>
<dbReference type="Pfam" id="PF17820">
    <property type="entry name" value="PDZ_6"/>
    <property type="match status" value="1"/>
</dbReference>